<proteinExistence type="predicted"/>
<protein>
    <submittedName>
        <fullName evidence="1">Uncharacterized protein</fullName>
    </submittedName>
</protein>
<organism evidence="1 2">
    <name type="scientific">Cronobacter condimenti 1330</name>
    <dbReference type="NCBI Taxonomy" id="1073999"/>
    <lineage>
        <taxon>Bacteria</taxon>
        <taxon>Pseudomonadati</taxon>
        <taxon>Pseudomonadota</taxon>
        <taxon>Gammaproteobacteria</taxon>
        <taxon>Enterobacterales</taxon>
        <taxon>Enterobacteriaceae</taxon>
        <taxon>Cronobacter</taxon>
    </lineage>
</organism>
<dbReference type="EMBL" id="CAKW01000063">
    <property type="protein sequence ID" value="CCJ72303.1"/>
    <property type="molecule type" value="Genomic_DNA"/>
</dbReference>
<accession>K7ZZL7</accession>
<dbReference type="Proteomes" id="UP000009340">
    <property type="component" value="Unassembled WGS sequence"/>
</dbReference>
<dbReference type="InterPro" id="IPR056946">
    <property type="entry name" value="YmcF-like"/>
</dbReference>
<gene>
    <name evidence="1" type="ORF">BN137_1668</name>
</gene>
<evidence type="ECO:0000313" key="2">
    <source>
        <dbReference type="Proteomes" id="UP000009340"/>
    </source>
</evidence>
<dbReference type="AlphaFoldDB" id="K7ZZL7"/>
<reference evidence="1" key="1">
    <citation type="submission" date="2012-07" db="EMBL/GenBank/DDBJ databases">
        <authorList>
            <person name="Cummings C."/>
        </authorList>
    </citation>
    <scope>NUCLEOTIDE SEQUENCE</scope>
    <source>
        <strain evidence="1">1330</strain>
    </source>
</reference>
<evidence type="ECO:0000313" key="1">
    <source>
        <dbReference type="EMBL" id="CCJ72303.1"/>
    </source>
</evidence>
<name>K7ZZL7_9ENTR</name>
<comment type="caution">
    <text evidence="1">The sequence shown here is derived from an EMBL/GenBank/DDBJ whole genome shotgun (WGS) entry which is preliminary data.</text>
</comment>
<dbReference type="Pfam" id="PF23641">
    <property type="entry name" value="YmcF-like"/>
    <property type="match status" value="1"/>
</dbReference>
<sequence>MTDKNPHGAKCIFCKSAMLVGNAAAERYDSYAMRHSETNTHR</sequence>